<dbReference type="EMBL" id="FRFC01000004">
    <property type="protein sequence ID" value="SHO46328.1"/>
    <property type="molecule type" value="Genomic_DNA"/>
</dbReference>
<dbReference type="InterPro" id="IPR006979">
    <property type="entry name" value="Nre_C"/>
</dbReference>
<name>A0A2H1EHE5_9ARCH</name>
<dbReference type="PANTHER" id="PTHR38136">
    <property type="entry name" value="DNA REPAIR PROTEIN"/>
    <property type="match status" value="1"/>
</dbReference>
<sequence length="386" mass="43438">MKRTASDIRKAIEANWNEYLSRYANLFSSNHVSGSTPPSVFVGAYGYPKVLVGPMLPPLHGDTSILDSPENWTGKSLEDIVNYRLSLVRGTKSVKINDVGQKYIENLQDMSMSSKSTDAEMELVKNASPVVSIDGESPLFGPIGEIKSAKFGNSSSDKNIQRAFYDKDLLAQDAVIDLYNRGIEISKIQKCFSIGMFGKDRKLVPTRWSITATDDMVSKSLVKQIVDYDVLDTTLVFSYNHLGNFFCVIMFPSRWMFEMQEAWYDEKGNVGFGSDFEDMRGLSHYPETAGAHFASRLAVSEYLVERQAQAAVMVLREIRPEYAVPVGVWQVREGIRMALKQKPFSVSNFQEGLDLACKGLSIDKKEWLAHSRLYVAKKQKTISDFF</sequence>
<organism evidence="4 5">
    <name type="scientific">Nitrosotalea sinensis</name>
    <dbReference type="NCBI Taxonomy" id="1499975"/>
    <lineage>
        <taxon>Archaea</taxon>
        <taxon>Nitrososphaerota</taxon>
        <taxon>Nitrososphaeria</taxon>
        <taxon>Nitrosotaleales</taxon>
        <taxon>Nitrosotaleaceae</taxon>
        <taxon>Nitrosotalea</taxon>
    </lineage>
</organism>
<evidence type="ECO:0000256" key="1">
    <source>
        <dbReference type="HAMAP-Rule" id="MF_02096"/>
    </source>
</evidence>
<evidence type="ECO:0000313" key="4">
    <source>
        <dbReference type="EMBL" id="SHO46328.1"/>
    </source>
</evidence>
<protein>
    <recommendedName>
        <fullName evidence="1">DNA repair protein</fullName>
    </recommendedName>
</protein>
<dbReference type="HAMAP" id="MF_02096">
    <property type="entry name" value="Nre"/>
    <property type="match status" value="1"/>
</dbReference>
<dbReference type="InterPro" id="IPR033167">
    <property type="entry name" value="Nre"/>
</dbReference>
<dbReference type="Pfam" id="PF04894">
    <property type="entry name" value="Nre_N"/>
    <property type="match status" value="1"/>
</dbReference>
<dbReference type="PANTHER" id="PTHR38136:SF2">
    <property type="entry name" value="DNA REPAIR PROTEIN"/>
    <property type="match status" value="1"/>
</dbReference>
<keyword evidence="1" id="KW-0234">DNA repair</keyword>
<evidence type="ECO:0000259" key="3">
    <source>
        <dbReference type="Pfam" id="PF04895"/>
    </source>
</evidence>
<evidence type="ECO:0000259" key="2">
    <source>
        <dbReference type="Pfam" id="PF04894"/>
    </source>
</evidence>
<feature type="domain" description="Archaeal Nre N-terminal" evidence="2">
    <location>
        <begin position="22"/>
        <end position="265"/>
    </location>
</feature>
<comment type="function">
    <text evidence="1">Involved in DNA damage repair.</text>
</comment>
<accession>A0A2H1EHE5</accession>
<reference evidence="5" key="1">
    <citation type="submission" date="2016-12" db="EMBL/GenBank/DDBJ databases">
        <authorList>
            <person name="Herbold C."/>
        </authorList>
    </citation>
    <scope>NUCLEOTIDE SEQUENCE [LARGE SCALE GENOMIC DNA]</scope>
</reference>
<keyword evidence="5" id="KW-1185">Reference proteome</keyword>
<dbReference type="InterPro" id="IPR006978">
    <property type="entry name" value="Nre_N"/>
</dbReference>
<gene>
    <name evidence="4" type="ORF">NSIN_30070</name>
</gene>
<evidence type="ECO:0000313" key="5">
    <source>
        <dbReference type="Proteomes" id="UP000232412"/>
    </source>
</evidence>
<keyword evidence="1" id="KW-0227">DNA damage</keyword>
<dbReference type="GO" id="GO:0006281">
    <property type="term" value="P:DNA repair"/>
    <property type="evidence" value="ECO:0007669"/>
    <property type="project" value="UniProtKB-UniRule"/>
</dbReference>
<comment type="caution">
    <text evidence="1">Lacks conserved residue(s) required for the propagation of feature annotation.</text>
</comment>
<dbReference type="Pfam" id="PF04895">
    <property type="entry name" value="Nre_C"/>
    <property type="match status" value="1"/>
</dbReference>
<feature type="domain" description="Archaeal Nre C-terminal" evidence="3">
    <location>
        <begin position="277"/>
        <end position="385"/>
    </location>
</feature>
<proteinExistence type="inferred from homology"/>
<dbReference type="Proteomes" id="UP000232412">
    <property type="component" value="Unassembled WGS sequence"/>
</dbReference>
<dbReference type="OrthoDB" id="6609at2157"/>
<comment type="similarity">
    <text evidence="1">Belongs to the Nre family.</text>
</comment>
<dbReference type="AlphaFoldDB" id="A0A2H1EHE5"/>
<dbReference type="RefSeq" id="WP_101010218.1">
    <property type="nucleotide sequence ID" value="NZ_FRFC01000004.1"/>
</dbReference>